<dbReference type="GO" id="GO:0016757">
    <property type="term" value="F:glycosyltransferase activity"/>
    <property type="evidence" value="ECO:0007669"/>
    <property type="project" value="UniProtKB-KW"/>
</dbReference>
<evidence type="ECO:0000256" key="1">
    <source>
        <dbReference type="ARBA" id="ARBA00004323"/>
    </source>
</evidence>
<protein>
    <recommendedName>
        <fullName evidence="11">Hexosyltransferase</fullName>
        <ecNumber evidence="11">2.4.1.-</ecNumber>
    </recommendedName>
</protein>
<keyword evidence="10" id="KW-0325">Glycoprotein</keyword>
<keyword evidence="5" id="KW-0812">Transmembrane</keyword>
<sequence>MLTLKQLQSRIDSNCSVYRNDQSSGSTRCMKSLYSSSFTYTNTHLCKDEGNKLKVFIAVTSRPHNRMGRRAIRKTWGQYARRSDISLAFFIGYTRNEISRYFLKNEQYIFRDIIQGKFGDSYYNLTLKTISILDWAHTFCPKVKYLLKTDDDVFINIINLLKLIDYLDVETRAIYGRMIKKPKPFRNPYKKNYISWNQYSFERFPDFVTGPAYLMPGHITGEIYFASLNYSYIRLEDVFITGIMSRILKIKLFHISEFINLKVPHTLRNVKRAISIHDVRRFDQYNIWRIFNDKNSTRRELI</sequence>
<keyword evidence="8 11" id="KW-0333">Golgi apparatus</keyword>
<evidence type="ECO:0000313" key="13">
    <source>
        <dbReference type="Proteomes" id="UP001516400"/>
    </source>
</evidence>
<evidence type="ECO:0000256" key="11">
    <source>
        <dbReference type="RuleBase" id="RU363063"/>
    </source>
</evidence>
<evidence type="ECO:0000256" key="8">
    <source>
        <dbReference type="ARBA" id="ARBA00023034"/>
    </source>
</evidence>
<dbReference type="Pfam" id="PF01762">
    <property type="entry name" value="Galactosyl_T"/>
    <property type="match status" value="1"/>
</dbReference>
<dbReference type="PANTHER" id="PTHR11214">
    <property type="entry name" value="BETA-1,3-N-ACETYLGLUCOSAMINYLTRANSFERASE"/>
    <property type="match status" value="1"/>
</dbReference>
<dbReference type="FunFam" id="3.90.550.50:FF:000001">
    <property type="entry name" value="Hexosyltransferase"/>
    <property type="match status" value="1"/>
</dbReference>
<evidence type="ECO:0000256" key="4">
    <source>
        <dbReference type="ARBA" id="ARBA00022679"/>
    </source>
</evidence>
<dbReference type="Gene3D" id="3.90.550.50">
    <property type="match status" value="1"/>
</dbReference>
<dbReference type="InterPro" id="IPR002659">
    <property type="entry name" value="Glyco_trans_31"/>
</dbReference>
<comment type="similarity">
    <text evidence="2 11">Belongs to the glycosyltransferase 31 family.</text>
</comment>
<comment type="subcellular location">
    <subcellularLocation>
        <location evidence="1 11">Golgi apparatus membrane</location>
        <topology evidence="1 11">Single-pass type II membrane protein</topology>
    </subcellularLocation>
</comment>
<keyword evidence="4" id="KW-0808">Transferase</keyword>
<dbReference type="PANTHER" id="PTHR11214:SF379">
    <property type="entry name" value="HEXOSYLTRANSFERASE-RELATED"/>
    <property type="match status" value="1"/>
</dbReference>
<reference evidence="12 13" key="1">
    <citation type="journal article" date="2021" name="BMC Biol.">
        <title>Horizontally acquired antibacterial genes associated with adaptive radiation of ladybird beetles.</title>
        <authorList>
            <person name="Li H.S."/>
            <person name="Tang X.F."/>
            <person name="Huang Y.H."/>
            <person name="Xu Z.Y."/>
            <person name="Chen M.L."/>
            <person name="Du X.Y."/>
            <person name="Qiu B.Y."/>
            <person name="Chen P.T."/>
            <person name="Zhang W."/>
            <person name="Slipinski A."/>
            <person name="Escalona H.E."/>
            <person name="Waterhouse R.M."/>
            <person name="Zwick A."/>
            <person name="Pang H."/>
        </authorList>
    </citation>
    <scope>NUCLEOTIDE SEQUENCE [LARGE SCALE GENOMIC DNA]</scope>
    <source>
        <strain evidence="12">SYSU2018</strain>
    </source>
</reference>
<dbReference type="EC" id="2.4.1.-" evidence="11"/>
<keyword evidence="9" id="KW-0472">Membrane</keyword>
<keyword evidence="7" id="KW-1133">Transmembrane helix</keyword>
<dbReference type="GO" id="GO:0000139">
    <property type="term" value="C:Golgi membrane"/>
    <property type="evidence" value="ECO:0007669"/>
    <property type="project" value="UniProtKB-SubCell"/>
</dbReference>
<organism evidence="12 13">
    <name type="scientific">Cryptolaemus montrouzieri</name>
    <dbReference type="NCBI Taxonomy" id="559131"/>
    <lineage>
        <taxon>Eukaryota</taxon>
        <taxon>Metazoa</taxon>
        <taxon>Ecdysozoa</taxon>
        <taxon>Arthropoda</taxon>
        <taxon>Hexapoda</taxon>
        <taxon>Insecta</taxon>
        <taxon>Pterygota</taxon>
        <taxon>Neoptera</taxon>
        <taxon>Endopterygota</taxon>
        <taxon>Coleoptera</taxon>
        <taxon>Polyphaga</taxon>
        <taxon>Cucujiformia</taxon>
        <taxon>Coccinelloidea</taxon>
        <taxon>Coccinellidae</taxon>
        <taxon>Scymninae</taxon>
        <taxon>Scymnini</taxon>
        <taxon>Cryptolaemus</taxon>
    </lineage>
</organism>
<dbReference type="AlphaFoldDB" id="A0ABD2N9M1"/>
<evidence type="ECO:0000256" key="9">
    <source>
        <dbReference type="ARBA" id="ARBA00023136"/>
    </source>
</evidence>
<evidence type="ECO:0000256" key="3">
    <source>
        <dbReference type="ARBA" id="ARBA00022676"/>
    </source>
</evidence>
<accession>A0ABD2N9M1</accession>
<proteinExistence type="inferred from homology"/>
<evidence type="ECO:0000256" key="2">
    <source>
        <dbReference type="ARBA" id="ARBA00008661"/>
    </source>
</evidence>
<keyword evidence="13" id="KW-1185">Reference proteome</keyword>
<evidence type="ECO:0000313" key="12">
    <source>
        <dbReference type="EMBL" id="KAL3275044.1"/>
    </source>
</evidence>
<keyword evidence="6" id="KW-0735">Signal-anchor</keyword>
<keyword evidence="3 11" id="KW-0328">Glycosyltransferase</keyword>
<evidence type="ECO:0000256" key="5">
    <source>
        <dbReference type="ARBA" id="ARBA00022692"/>
    </source>
</evidence>
<evidence type="ECO:0000256" key="10">
    <source>
        <dbReference type="ARBA" id="ARBA00023180"/>
    </source>
</evidence>
<evidence type="ECO:0000256" key="6">
    <source>
        <dbReference type="ARBA" id="ARBA00022968"/>
    </source>
</evidence>
<name>A0ABD2N9M1_9CUCU</name>
<evidence type="ECO:0000256" key="7">
    <source>
        <dbReference type="ARBA" id="ARBA00022989"/>
    </source>
</evidence>
<gene>
    <name evidence="12" type="ORF">HHI36_019816</name>
</gene>
<comment type="caution">
    <text evidence="12">The sequence shown here is derived from an EMBL/GenBank/DDBJ whole genome shotgun (WGS) entry which is preliminary data.</text>
</comment>
<dbReference type="EMBL" id="JABFTP020000083">
    <property type="protein sequence ID" value="KAL3275044.1"/>
    <property type="molecule type" value="Genomic_DNA"/>
</dbReference>
<dbReference type="Proteomes" id="UP001516400">
    <property type="component" value="Unassembled WGS sequence"/>
</dbReference>